<dbReference type="InterPro" id="IPR038606">
    <property type="entry name" value="To_sf"/>
</dbReference>
<dbReference type="PANTHER" id="PTHR11008:SF25">
    <property type="entry name" value="IP09473P-RELATED"/>
    <property type="match status" value="1"/>
</dbReference>
<evidence type="ECO:0000313" key="1">
    <source>
        <dbReference type="EMBL" id="CAD6994676.1"/>
    </source>
</evidence>
<dbReference type="OrthoDB" id="8175281at2759"/>
<dbReference type="Proteomes" id="UP000606786">
    <property type="component" value="Unassembled WGS sequence"/>
</dbReference>
<dbReference type="Pfam" id="PF06585">
    <property type="entry name" value="JHBP"/>
    <property type="match status" value="1"/>
</dbReference>
<keyword evidence="2" id="KW-1185">Reference proteome</keyword>
<comment type="caution">
    <text evidence="1">The sequence shown here is derived from an EMBL/GenBank/DDBJ whole genome shotgun (WGS) entry which is preliminary data.</text>
</comment>
<dbReference type="InterPro" id="IPR010562">
    <property type="entry name" value="Haemolymph_juvenile_hormone-bd"/>
</dbReference>
<dbReference type="SMART" id="SM00700">
    <property type="entry name" value="JHBP"/>
    <property type="match status" value="1"/>
</dbReference>
<gene>
    <name evidence="1" type="ORF">CCAP1982_LOCUS3411</name>
</gene>
<evidence type="ECO:0000313" key="2">
    <source>
        <dbReference type="Proteomes" id="UP000606786"/>
    </source>
</evidence>
<name>A0A811U977_CERCA</name>
<dbReference type="GO" id="GO:0005615">
    <property type="term" value="C:extracellular space"/>
    <property type="evidence" value="ECO:0007669"/>
    <property type="project" value="TreeGrafter"/>
</dbReference>
<proteinExistence type="predicted"/>
<protein>
    <submittedName>
        <fullName evidence="1">(Mediterranean fruit fly) hypothetical protein</fullName>
    </submittedName>
</protein>
<dbReference type="AlphaFoldDB" id="A0A811U977"/>
<accession>A0A811U977</accession>
<dbReference type="EMBL" id="CAJHJT010000001">
    <property type="protein sequence ID" value="CAD6994676.1"/>
    <property type="molecule type" value="Genomic_DNA"/>
</dbReference>
<sequence>MANVWRMFLKICSPSGVMVSVPGLKGLSSLDPFHVKRVRLSQQTPGLADIKAELTNMVAHGMSGTRVLKTAVNDKDYTIEFKLHTPSVRAEGDYQVNGRILILNLNSVGKMSSTVENLEYRISCKANLKNRWPYFFDLISATSRIDKMAILKSISRIYLAAIESWRIAHTNCSIPIA</sequence>
<reference evidence="1" key="1">
    <citation type="submission" date="2020-11" db="EMBL/GenBank/DDBJ databases">
        <authorList>
            <person name="Whitehead M."/>
        </authorList>
    </citation>
    <scope>NUCLEOTIDE SEQUENCE</scope>
    <source>
        <strain evidence="1">EGII</strain>
    </source>
</reference>
<dbReference type="Gene3D" id="3.15.10.30">
    <property type="entry name" value="Haemolymph juvenile hormone binding protein"/>
    <property type="match status" value="1"/>
</dbReference>
<dbReference type="PANTHER" id="PTHR11008">
    <property type="entry name" value="PROTEIN TAKEOUT-LIKE PROTEIN"/>
    <property type="match status" value="1"/>
</dbReference>
<organism evidence="1 2">
    <name type="scientific">Ceratitis capitata</name>
    <name type="common">Mediterranean fruit fly</name>
    <name type="synonym">Tephritis capitata</name>
    <dbReference type="NCBI Taxonomy" id="7213"/>
    <lineage>
        <taxon>Eukaryota</taxon>
        <taxon>Metazoa</taxon>
        <taxon>Ecdysozoa</taxon>
        <taxon>Arthropoda</taxon>
        <taxon>Hexapoda</taxon>
        <taxon>Insecta</taxon>
        <taxon>Pterygota</taxon>
        <taxon>Neoptera</taxon>
        <taxon>Endopterygota</taxon>
        <taxon>Diptera</taxon>
        <taxon>Brachycera</taxon>
        <taxon>Muscomorpha</taxon>
        <taxon>Tephritoidea</taxon>
        <taxon>Tephritidae</taxon>
        <taxon>Ceratitis</taxon>
        <taxon>Ceratitis</taxon>
    </lineage>
</organism>